<accession>A0A7K4YMD0</accession>
<dbReference type="GO" id="GO:0003700">
    <property type="term" value="F:DNA-binding transcription factor activity"/>
    <property type="evidence" value="ECO:0007669"/>
    <property type="project" value="InterPro"/>
</dbReference>
<dbReference type="InterPro" id="IPR036390">
    <property type="entry name" value="WH_DNA-bd_sf"/>
</dbReference>
<dbReference type="Pfam" id="PF00447">
    <property type="entry name" value="HSF_DNA-bind"/>
    <property type="match status" value="1"/>
</dbReference>
<name>A0A7K4YMD0_BUCAB</name>
<evidence type="ECO:0000256" key="1">
    <source>
        <dbReference type="ARBA" id="ARBA00004123"/>
    </source>
</evidence>
<gene>
    <name evidence="7" type="primary">Hsf5</name>
    <name evidence="7" type="ORF">BUCABY_R00535</name>
</gene>
<proteinExistence type="inferred from homology"/>
<dbReference type="PANTHER" id="PTHR10015">
    <property type="entry name" value="HEAT SHOCK TRANSCRIPTION FACTOR"/>
    <property type="match status" value="1"/>
</dbReference>
<dbReference type="Proteomes" id="UP000551127">
    <property type="component" value="Unassembled WGS sequence"/>
</dbReference>
<evidence type="ECO:0000256" key="5">
    <source>
        <dbReference type="RuleBase" id="RU004020"/>
    </source>
</evidence>
<dbReference type="OrthoDB" id="6418155at2759"/>
<sequence length="163" mass="17826">PASINPDTFPAKLWRLANSPRFCSTRWDARGEGLLIDEPLFLSEVLGAGPRWAAEQAGAGAAGAPDLFKAKRFASFVRQLNLYGFHKVAKEPVGSLAGPGPGPRAGGGDGCRCPWFLHHFHSPRFRRHRPDLLIHLKRLTSASKAKLAARLEVTSCLPSYFHC</sequence>
<evidence type="ECO:0000256" key="3">
    <source>
        <dbReference type="ARBA" id="ARBA00023125"/>
    </source>
</evidence>
<dbReference type="PANTHER" id="PTHR10015:SF278">
    <property type="entry name" value="HEAT SHOCK FACTOR PROTEIN 5"/>
    <property type="match status" value="1"/>
</dbReference>
<comment type="subcellular location">
    <subcellularLocation>
        <location evidence="1">Nucleus</location>
    </subcellularLocation>
</comment>
<evidence type="ECO:0000259" key="6">
    <source>
        <dbReference type="SMART" id="SM00415"/>
    </source>
</evidence>
<dbReference type="EMBL" id="VYZL01002648">
    <property type="protein sequence ID" value="NWR60197.1"/>
    <property type="molecule type" value="Genomic_DNA"/>
</dbReference>
<dbReference type="SUPFAM" id="SSF46785">
    <property type="entry name" value="Winged helix' DNA-binding domain"/>
    <property type="match status" value="1"/>
</dbReference>
<feature type="non-terminal residue" evidence="7">
    <location>
        <position position="1"/>
    </location>
</feature>
<evidence type="ECO:0000313" key="8">
    <source>
        <dbReference type="Proteomes" id="UP000551127"/>
    </source>
</evidence>
<feature type="domain" description="HSF-type DNA-binding" evidence="6">
    <location>
        <begin position="5"/>
        <end position="139"/>
    </location>
</feature>
<feature type="non-terminal residue" evidence="7">
    <location>
        <position position="163"/>
    </location>
</feature>
<organism evidence="7 8">
    <name type="scientific">Bucorvus abyssinicus</name>
    <name type="common">Northern ground-hornbill</name>
    <name type="synonym">Abyssinian ground-hornbill</name>
    <dbReference type="NCBI Taxonomy" id="153643"/>
    <lineage>
        <taxon>Eukaryota</taxon>
        <taxon>Metazoa</taxon>
        <taxon>Chordata</taxon>
        <taxon>Craniata</taxon>
        <taxon>Vertebrata</taxon>
        <taxon>Euteleostomi</taxon>
        <taxon>Archelosauria</taxon>
        <taxon>Archosauria</taxon>
        <taxon>Dinosauria</taxon>
        <taxon>Saurischia</taxon>
        <taxon>Theropoda</taxon>
        <taxon>Coelurosauria</taxon>
        <taxon>Aves</taxon>
        <taxon>Neognathae</taxon>
        <taxon>Neoaves</taxon>
        <taxon>Telluraves</taxon>
        <taxon>Coraciimorphae</taxon>
        <taxon>Bucerotiformes</taxon>
        <taxon>Bucorvidae</taxon>
        <taxon>Bucorvus</taxon>
    </lineage>
</organism>
<evidence type="ECO:0000256" key="4">
    <source>
        <dbReference type="ARBA" id="ARBA00023242"/>
    </source>
</evidence>
<dbReference type="Gene3D" id="1.10.10.10">
    <property type="entry name" value="Winged helix-like DNA-binding domain superfamily/Winged helix DNA-binding domain"/>
    <property type="match status" value="1"/>
</dbReference>
<reference evidence="7 8" key="1">
    <citation type="submission" date="2019-09" db="EMBL/GenBank/DDBJ databases">
        <title>Bird 10,000 Genomes (B10K) Project - Family phase.</title>
        <authorList>
            <person name="Zhang G."/>
        </authorList>
    </citation>
    <scope>NUCLEOTIDE SEQUENCE [LARGE SCALE GENOMIC DNA]</scope>
    <source>
        <strain evidence="7">B10K-DU-012-80</strain>
    </source>
</reference>
<dbReference type="AlphaFoldDB" id="A0A7K4YMD0"/>
<dbReference type="InterPro" id="IPR000232">
    <property type="entry name" value="HSF_DNA-bd"/>
</dbReference>
<comment type="caution">
    <text evidence="7">The sequence shown here is derived from an EMBL/GenBank/DDBJ whole genome shotgun (WGS) entry which is preliminary data.</text>
</comment>
<evidence type="ECO:0000256" key="2">
    <source>
        <dbReference type="ARBA" id="ARBA00006403"/>
    </source>
</evidence>
<keyword evidence="4" id="KW-0539">Nucleus</keyword>
<dbReference type="InterPro" id="IPR036388">
    <property type="entry name" value="WH-like_DNA-bd_sf"/>
</dbReference>
<comment type="similarity">
    <text evidence="2 5">Belongs to the HSF family.</text>
</comment>
<protein>
    <submittedName>
        <fullName evidence="7">HSF5 protein</fullName>
    </submittedName>
</protein>
<keyword evidence="3" id="KW-0238">DNA-binding</keyword>
<dbReference type="GO" id="GO:0043565">
    <property type="term" value="F:sequence-specific DNA binding"/>
    <property type="evidence" value="ECO:0007669"/>
    <property type="project" value="InterPro"/>
</dbReference>
<dbReference type="GO" id="GO:0005634">
    <property type="term" value="C:nucleus"/>
    <property type="evidence" value="ECO:0007669"/>
    <property type="project" value="UniProtKB-SubCell"/>
</dbReference>
<dbReference type="SMART" id="SM00415">
    <property type="entry name" value="HSF"/>
    <property type="match status" value="1"/>
</dbReference>
<keyword evidence="8" id="KW-1185">Reference proteome</keyword>
<evidence type="ECO:0000313" key="7">
    <source>
        <dbReference type="EMBL" id="NWR60197.1"/>
    </source>
</evidence>